<accession>A0AA37NDG2</accession>
<evidence type="ECO:0000313" key="2">
    <source>
        <dbReference type="Proteomes" id="UP001055091"/>
    </source>
</evidence>
<proteinExistence type="predicted"/>
<reference evidence="1" key="1">
    <citation type="submission" date="2022-01" db="EMBL/GenBank/DDBJ databases">
        <title>Novel bile acid biosynthetic pathways are enriched in the microbiome of centenarians.</title>
        <authorList>
            <person name="Sato Y."/>
            <person name="Atarashi K."/>
            <person name="Plichta R.D."/>
            <person name="Arai Y."/>
            <person name="Sasajima S."/>
            <person name="Kearney M.S."/>
            <person name="Suda W."/>
            <person name="Takeshita K."/>
            <person name="Sasaki T."/>
            <person name="Okamoto S."/>
            <person name="Skelly N.A."/>
            <person name="Okamura Y."/>
            <person name="Vlamakis H."/>
            <person name="Li Y."/>
            <person name="Tanoue T."/>
            <person name="Takei H."/>
            <person name="Nittono H."/>
            <person name="Narushima S."/>
            <person name="Irie J."/>
            <person name="Itoh H."/>
            <person name="Moriya K."/>
            <person name="Sugiura Y."/>
            <person name="Suematsu M."/>
            <person name="Moritoki N."/>
            <person name="Shibata S."/>
            <person name="Littman R.D."/>
            <person name="Fischbach A.M."/>
            <person name="Uwamino Y."/>
            <person name="Inoue T."/>
            <person name="Honda A."/>
            <person name="Hattori M."/>
            <person name="Murai T."/>
            <person name="Xavier J.R."/>
            <person name="Hirose N."/>
            <person name="Honda K."/>
        </authorList>
    </citation>
    <scope>NUCLEOTIDE SEQUENCE</scope>
    <source>
        <strain evidence="1">CE91-St55</strain>
    </source>
</reference>
<dbReference type="AlphaFoldDB" id="A0AA37NDG2"/>
<comment type="caution">
    <text evidence="1">The sequence shown here is derived from an EMBL/GenBank/DDBJ whole genome shotgun (WGS) entry which is preliminary data.</text>
</comment>
<dbReference type="EMBL" id="BQNJ01000001">
    <property type="protein sequence ID" value="GKH01974.1"/>
    <property type="molecule type" value="Genomic_DNA"/>
</dbReference>
<gene>
    <name evidence="1" type="ORF">CE91St55_39550</name>
</gene>
<evidence type="ECO:0000313" key="1">
    <source>
        <dbReference type="EMBL" id="GKH01974.1"/>
    </source>
</evidence>
<name>A0AA37NDG2_9FIRM</name>
<protein>
    <submittedName>
        <fullName evidence="1">Uncharacterized protein</fullName>
    </submittedName>
</protein>
<sequence length="55" mass="6451">MKRGYSFFIQTQIIQSQNIIQLHTDDIIRFQPTASRLSLKLVHPDRPPMRGERTA</sequence>
<organism evidence="1 2">
    <name type="scientific">Hungatella hathewayi</name>
    <dbReference type="NCBI Taxonomy" id="154046"/>
    <lineage>
        <taxon>Bacteria</taxon>
        <taxon>Bacillati</taxon>
        <taxon>Bacillota</taxon>
        <taxon>Clostridia</taxon>
        <taxon>Lachnospirales</taxon>
        <taxon>Lachnospiraceae</taxon>
        <taxon>Hungatella</taxon>
    </lineage>
</organism>
<dbReference type="Proteomes" id="UP001055091">
    <property type="component" value="Unassembled WGS sequence"/>
</dbReference>